<dbReference type="Gene3D" id="3.40.50.1010">
    <property type="entry name" value="5'-nuclease"/>
    <property type="match status" value="2"/>
</dbReference>
<feature type="coiled-coil region" evidence="13">
    <location>
        <begin position="786"/>
        <end position="817"/>
    </location>
</feature>
<comment type="caution">
    <text evidence="17">The sequence shown here is derived from an EMBL/GenBank/DDBJ whole genome shotgun (WGS) entry which is preliminary data.</text>
</comment>
<evidence type="ECO:0000256" key="10">
    <source>
        <dbReference type="ARBA" id="ARBA00023204"/>
    </source>
</evidence>
<dbReference type="SMART" id="SM00485">
    <property type="entry name" value="XPGN"/>
    <property type="match status" value="1"/>
</dbReference>
<comment type="cofactor">
    <cofactor evidence="1">
        <name>Mg(2+)</name>
        <dbReference type="ChEBI" id="CHEBI:18420"/>
    </cofactor>
</comment>
<dbReference type="PROSITE" id="PS00842">
    <property type="entry name" value="XPG_2"/>
    <property type="match status" value="1"/>
</dbReference>
<evidence type="ECO:0000259" key="15">
    <source>
        <dbReference type="SMART" id="SM00484"/>
    </source>
</evidence>
<evidence type="ECO:0000256" key="3">
    <source>
        <dbReference type="ARBA" id="ARBA00005283"/>
    </source>
</evidence>
<keyword evidence="5" id="KW-0479">Metal-binding</keyword>
<evidence type="ECO:0000313" key="18">
    <source>
        <dbReference type="Proteomes" id="UP001163846"/>
    </source>
</evidence>
<dbReference type="Gene3D" id="1.10.150.20">
    <property type="entry name" value="5' to 3' exonuclease, C-terminal subdomain"/>
    <property type="match status" value="1"/>
</dbReference>
<dbReference type="PANTHER" id="PTHR16171">
    <property type="entry name" value="DNA REPAIR PROTEIN COMPLEMENTING XP-G CELLS-RELATED"/>
    <property type="match status" value="1"/>
</dbReference>
<dbReference type="InterPro" id="IPR029060">
    <property type="entry name" value="PIN-like_dom_sf"/>
</dbReference>
<keyword evidence="18" id="KW-1185">Reference proteome</keyword>
<dbReference type="CDD" id="cd09868">
    <property type="entry name" value="PIN_XPG_RAD2"/>
    <property type="match status" value="2"/>
</dbReference>
<dbReference type="InterPro" id="IPR001044">
    <property type="entry name" value="XPG/Rad2_eukaryotes"/>
</dbReference>
<dbReference type="SUPFAM" id="SSF47807">
    <property type="entry name" value="5' to 3' exonuclease, C-terminal subdomain"/>
    <property type="match status" value="1"/>
</dbReference>
<dbReference type="SMART" id="SM00484">
    <property type="entry name" value="XPGI"/>
    <property type="match status" value="1"/>
</dbReference>
<dbReference type="PRINTS" id="PR00066">
    <property type="entry name" value="XRODRMPGMNTG"/>
</dbReference>
<evidence type="ECO:0000256" key="2">
    <source>
        <dbReference type="ARBA" id="ARBA00004123"/>
    </source>
</evidence>
<dbReference type="GO" id="GO:0046872">
    <property type="term" value="F:metal ion binding"/>
    <property type="evidence" value="ECO:0007669"/>
    <property type="project" value="UniProtKB-KW"/>
</dbReference>
<feature type="domain" description="XPG N-terminal" evidence="16">
    <location>
        <begin position="1"/>
        <end position="98"/>
    </location>
</feature>
<evidence type="ECO:0000256" key="1">
    <source>
        <dbReference type="ARBA" id="ARBA00001946"/>
    </source>
</evidence>
<evidence type="ECO:0000256" key="13">
    <source>
        <dbReference type="SAM" id="Coils"/>
    </source>
</evidence>
<keyword evidence="4" id="KW-0540">Nuclease</keyword>
<feature type="region of interest" description="Disordered" evidence="14">
    <location>
        <begin position="557"/>
        <end position="637"/>
    </location>
</feature>
<dbReference type="InterPro" id="IPR036279">
    <property type="entry name" value="5-3_exonuclease_C_sf"/>
</dbReference>
<dbReference type="InterPro" id="IPR006085">
    <property type="entry name" value="XPG_DNA_repair_N"/>
</dbReference>
<evidence type="ECO:0000256" key="8">
    <source>
        <dbReference type="ARBA" id="ARBA00022801"/>
    </source>
</evidence>
<dbReference type="PANTHER" id="PTHR16171:SF7">
    <property type="entry name" value="DNA REPAIR PROTEIN RAD2"/>
    <property type="match status" value="1"/>
</dbReference>
<keyword evidence="11" id="KW-0539">Nucleus</keyword>
<keyword evidence="10" id="KW-0234">DNA repair</keyword>
<evidence type="ECO:0000256" key="7">
    <source>
        <dbReference type="ARBA" id="ARBA00022763"/>
    </source>
</evidence>
<feature type="domain" description="XPG-I" evidence="15">
    <location>
        <begin position="827"/>
        <end position="896"/>
    </location>
</feature>
<feature type="region of interest" description="Disordered" evidence="14">
    <location>
        <begin position="151"/>
        <end position="180"/>
    </location>
</feature>
<accession>A0AA38P6P0</accession>
<evidence type="ECO:0000256" key="4">
    <source>
        <dbReference type="ARBA" id="ARBA00022722"/>
    </source>
</evidence>
<comment type="similarity">
    <text evidence="12">Belongs to the XPG/RAD2 endonuclease family. GEN subfamily.</text>
</comment>
<dbReference type="InterPro" id="IPR019974">
    <property type="entry name" value="XPG_CS"/>
</dbReference>
<keyword evidence="9" id="KW-0460">Magnesium</keyword>
<dbReference type="GO" id="GO:0005634">
    <property type="term" value="C:nucleus"/>
    <property type="evidence" value="ECO:0007669"/>
    <property type="project" value="UniProtKB-SubCell"/>
</dbReference>
<proteinExistence type="inferred from homology"/>
<dbReference type="PRINTS" id="PR00853">
    <property type="entry name" value="XPGRADSUPER"/>
</dbReference>
<dbReference type="CDD" id="cd09904">
    <property type="entry name" value="H3TH_XPG"/>
    <property type="match status" value="1"/>
</dbReference>
<gene>
    <name evidence="17" type="ORF">F5878DRAFT_622789</name>
</gene>
<feature type="compositionally biased region" description="Basic residues" evidence="14">
    <location>
        <begin position="159"/>
        <end position="175"/>
    </location>
</feature>
<keyword evidence="6" id="KW-0255">Endonuclease</keyword>
<feature type="compositionally biased region" description="Basic residues" evidence="14">
    <location>
        <begin position="1132"/>
        <end position="1143"/>
    </location>
</feature>
<dbReference type="InterPro" id="IPR006084">
    <property type="entry name" value="XPG/Rad2"/>
</dbReference>
<keyword evidence="7" id="KW-0227">DNA damage</keyword>
<dbReference type="AlphaFoldDB" id="A0AA38P6P0"/>
<dbReference type="InterPro" id="IPR008918">
    <property type="entry name" value="HhH2"/>
</dbReference>
<organism evidence="17 18">
    <name type="scientific">Lentinula raphanica</name>
    <dbReference type="NCBI Taxonomy" id="153919"/>
    <lineage>
        <taxon>Eukaryota</taxon>
        <taxon>Fungi</taxon>
        <taxon>Dikarya</taxon>
        <taxon>Basidiomycota</taxon>
        <taxon>Agaricomycotina</taxon>
        <taxon>Agaricomycetes</taxon>
        <taxon>Agaricomycetidae</taxon>
        <taxon>Agaricales</taxon>
        <taxon>Marasmiineae</taxon>
        <taxon>Omphalotaceae</taxon>
        <taxon>Lentinula</taxon>
    </lineage>
</organism>
<dbReference type="EMBL" id="MU806256">
    <property type="protein sequence ID" value="KAJ3837305.1"/>
    <property type="molecule type" value="Genomic_DNA"/>
</dbReference>
<dbReference type="Proteomes" id="UP001163846">
    <property type="component" value="Unassembled WGS sequence"/>
</dbReference>
<dbReference type="InterPro" id="IPR006086">
    <property type="entry name" value="XPG-I_dom"/>
</dbReference>
<dbReference type="GO" id="GO:0006289">
    <property type="term" value="P:nucleotide-excision repair"/>
    <property type="evidence" value="ECO:0007669"/>
    <property type="project" value="InterPro"/>
</dbReference>
<feature type="region of interest" description="Disordered" evidence="14">
    <location>
        <begin position="723"/>
        <end position="757"/>
    </location>
</feature>
<evidence type="ECO:0000256" key="14">
    <source>
        <dbReference type="SAM" id="MobiDB-lite"/>
    </source>
</evidence>
<dbReference type="Pfam" id="PF00867">
    <property type="entry name" value="XPG_I"/>
    <property type="match status" value="1"/>
</dbReference>
<comment type="similarity">
    <text evidence="3">Belongs to the XPG/RAD2 endonuclease family. XPG subfamily.</text>
</comment>
<feature type="region of interest" description="Disordered" evidence="14">
    <location>
        <begin position="403"/>
        <end position="436"/>
    </location>
</feature>
<keyword evidence="13" id="KW-0175">Coiled coil</keyword>
<feature type="compositionally biased region" description="Acidic residues" evidence="14">
    <location>
        <begin position="422"/>
        <end position="433"/>
    </location>
</feature>
<dbReference type="GO" id="GO:0048256">
    <property type="term" value="F:flap endonuclease activity"/>
    <property type="evidence" value="ECO:0007669"/>
    <property type="project" value="UniProtKB-ARBA"/>
</dbReference>
<dbReference type="GO" id="GO:0003697">
    <property type="term" value="F:single-stranded DNA binding"/>
    <property type="evidence" value="ECO:0007669"/>
    <property type="project" value="InterPro"/>
</dbReference>
<evidence type="ECO:0000256" key="6">
    <source>
        <dbReference type="ARBA" id="ARBA00022759"/>
    </source>
</evidence>
<feature type="region of interest" description="Disordered" evidence="14">
    <location>
        <begin position="1082"/>
        <end position="1201"/>
    </location>
</feature>
<reference evidence="17" key="1">
    <citation type="submission" date="2022-08" db="EMBL/GenBank/DDBJ databases">
        <authorList>
            <consortium name="DOE Joint Genome Institute"/>
            <person name="Min B."/>
            <person name="Riley R."/>
            <person name="Sierra-Patev S."/>
            <person name="Naranjo-Ortiz M."/>
            <person name="Looney B."/>
            <person name="Konkel Z."/>
            <person name="Slot J.C."/>
            <person name="Sakamoto Y."/>
            <person name="Steenwyk J.L."/>
            <person name="Rokas A."/>
            <person name="Carro J."/>
            <person name="Camarero S."/>
            <person name="Ferreira P."/>
            <person name="Molpeceres G."/>
            <person name="Ruiz-Duenas F.J."/>
            <person name="Serrano A."/>
            <person name="Henrissat B."/>
            <person name="Drula E."/>
            <person name="Hughes K.W."/>
            <person name="Mata J.L."/>
            <person name="Ishikawa N.K."/>
            <person name="Vargas-Isla R."/>
            <person name="Ushijima S."/>
            <person name="Smith C.A."/>
            <person name="Ahrendt S."/>
            <person name="Andreopoulos W."/>
            <person name="He G."/>
            <person name="Labutti K."/>
            <person name="Lipzen A."/>
            <person name="Ng V."/>
            <person name="Sandor L."/>
            <person name="Barry K."/>
            <person name="Martinez A.T."/>
            <person name="Xiao Y."/>
            <person name="Gibbons J.G."/>
            <person name="Terashima K."/>
            <person name="Hibbett D.S."/>
            <person name="Grigoriev I.V."/>
        </authorList>
    </citation>
    <scope>NUCLEOTIDE SEQUENCE</scope>
    <source>
        <strain evidence="17">TFB9207</strain>
    </source>
</reference>
<keyword evidence="8" id="KW-0378">Hydrolase</keyword>
<dbReference type="FunFam" id="1.10.150.20:FF:000030">
    <property type="entry name" value="Flap endonuclease GEN-like 1"/>
    <property type="match status" value="1"/>
</dbReference>
<name>A0AA38P6P0_9AGAR</name>
<dbReference type="SMART" id="SM00279">
    <property type="entry name" value="HhH2"/>
    <property type="match status" value="1"/>
</dbReference>
<evidence type="ECO:0000256" key="11">
    <source>
        <dbReference type="ARBA" id="ARBA00023242"/>
    </source>
</evidence>
<sequence>MGVKSLWTLLTPVGRPVMLENMEGKVVAIDSSIWIYQFQATMRAKDGRALVNAHILGFLRRICKLLFYGMKPVFVFDGGAPALKRETLNDRRKKKSGAAASHVKLAERLLSAQLRREALKHVKPTKGKGKAPEGPVDLNDDMVYLEDLDPSVTTTPRKQVSKAKQPHSSGKKNKFHDHDPYRLPEVNMEERVAVATRSSAPDPRLATEEELRSFIENMRPEDFDVTSPAFRELPTEVQYEIVGDLRLKSRQTSYTRLQQMLKSAPTPLDFSKQQIKNLKQRNSLTQQLLTTTDSIGKAHISIPVRIASERNREYMLIRNEGAVGGWILGIRDEGTKQKPIVIDHEEVVVQDNAGETVNDSDEDDGMEEVDIPAEHQVAVDDDLRAFHRQNALSAISRTYSQKPLAPLRTKGSQNSSQVPLFDPEDDDAEDDESLPTAGQDYWEEDEELAFAIQESIDYSNNLYSSMEASSSSSISRAPLEPHRLANPQDALGSGSRLETALSIANAGPPRNTDRGPLHAPTSFGLPILLQTATKLPPVMKLTSDNASSSAAKVVSSDLSISHKSPSNQRSLQSPPTNSTRSSSEFTIPRSLENAVGVEENASVEILDEPTDTTPERSSGESPETPPIKSLESDASSETISMPPVENMEEKVTEAQSLSSGKQTPLATWLASNDDEDDDDDMVEISFDESSAVMVDAVIRQEEQATTSTVSLTPIQQDIIVDSDEPEPGLFHSGIPLPEKDLDVSDGSRPPTPPLEPEHWDAAHEMNLDAEEGDFAHLVSQFKGRDIEDVRREIDAEIASLDQQRKNAMRDAEDVNQQMIAQIMMMLRLFGIPYITAPMEAEAQCAELLALNLVDAIITDDSDVFLFGGHRVFKNMFNQSKTVECFLLSDLSRELGLDQGTLIRLAYLLGSDYVEGLPGVGPVVAMELLKEFPGDDGLHKFKDWWLKVQSGKDNGDDSSSPFRKRFKKKFKNLYLSSDWPNPAVRDAYYHPTVDSSDEPFKWGLPDLDALRSFLNEELSWNQSKVDDLLLPIIQKVGKRNQANAMNRQGNLNDFFDVSAGSGSAAPRKRQAYASKRLQQVVSDFRKKRKSSSSSSPAEPYVEDDDGEQSEISKDKPPPRKKPRASKKGGTATKSKKPIARKRRVSGTQEIHKEVPSEEEDDGPSGKEFEADSTIQPPPLAVKLRPRPKPRPPGWNPGDSAEQ</sequence>
<evidence type="ECO:0000313" key="17">
    <source>
        <dbReference type="EMBL" id="KAJ3837305.1"/>
    </source>
</evidence>
<evidence type="ECO:0000256" key="9">
    <source>
        <dbReference type="ARBA" id="ARBA00022842"/>
    </source>
</evidence>
<evidence type="ECO:0000259" key="16">
    <source>
        <dbReference type="SMART" id="SM00485"/>
    </source>
</evidence>
<evidence type="ECO:0000256" key="5">
    <source>
        <dbReference type="ARBA" id="ARBA00022723"/>
    </source>
</evidence>
<dbReference type="Pfam" id="PF00752">
    <property type="entry name" value="XPG_N"/>
    <property type="match status" value="1"/>
</dbReference>
<comment type="subcellular location">
    <subcellularLocation>
        <location evidence="2">Nucleus</location>
    </subcellularLocation>
</comment>
<feature type="compositionally biased region" description="Polar residues" evidence="14">
    <location>
        <begin position="561"/>
        <end position="585"/>
    </location>
</feature>
<evidence type="ECO:0000256" key="12">
    <source>
        <dbReference type="ARBA" id="ARBA00038112"/>
    </source>
</evidence>
<protein>
    <submittedName>
        <fullName evidence="17">PIN domain-like protein</fullName>
    </submittedName>
</protein>
<dbReference type="SUPFAM" id="SSF88723">
    <property type="entry name" value="PIN domain-like"/>
    <property type="match status" value="1"/>
</dbReference>